<evidence type="ECO:0000313" key="10">
    <source>
        <dbReference type="Proteomes" id="UP000243488"/>
    </source>
</evidence>
<feature type="transmembrane region" description="Helical" evidence="8">
    <location>
        <begin position="352"/>
        <end position="371"/>
    </location>
</feature>
<feature type="transmembrane region" description="Helical" evidence="8">
    <location>
        <begin position="235"/>
        <end position="256"/>
    </location>
</feature>
<feature type="transmembrane region" description="Helical" evidence="8">
    <location>
        <begin position="150"/>
        <end position="168"/>
    </location>
</feature>
<comment type="subcellular location">
    <subcellularLocation>
        <location evidence="1">Cell membrane</location>
        <topology evidence="1">Multi-pass membrane protein</topology>
    </subcellularLocation>
</comment>
<keyword evidence="7 8" id="KW-0472">Membrane</keyword>
<feature type="transmembrane region" description="Helical" evidence="8">
    <location>
        <begin position="90"/>
        <end position="110"/>
    </location>
</feature>
<organism evidence="9 10">
    <name type="scientific">Halopseudomonas phragmitis</name>
    <dbReference type="NCBI Taxonomy" id="1931241"/>
    <lineage>
        <taxon>Bacteria</taxon>
        <taxon>Pseudomonadati</taxon>
        <taxon>Pseudomonadota</taxon>
        <taxon>Gammaproteobacteria</taxon>
        <taxon>Pseudomonadales</taxon>
        <taxon>Pseudomonadaceae</taxon>
        <taxon>Halopseudomonas</taxon>
    </lineage>
</organism>
<evidence type="ECO:0000256" key="6">
    <source>
        <dbReference type="ARBA" id="ARBA00022989"/>
    </source>
</evidence>
<name>A0A1V0B3C6_9GAMM</name>
<dbReference type="KEGG" id="ppha:BVH74_06570"/>
<keyword evidence="4" id="KW-1003">Cell membrane</keyword>
<feature type="transmembrane region" description="Helical" evidence="8">
    <location>
        <begin position="485"/>
        <end position="508"/>
    </location>
</feature>
<dbReference type="RefSeq" id="WP_080049291.1">
    <property type="nucleotide sequence ID" value="NZ_CP020100.1"/>
</dbReference>
<feature type="transmembrane region" description="Helical" evidence="8">
    <location>
        <begin position="326"/>
        <end position="345"/>
    </location>
</feature>
<evidence type="ECO:0000256" key="5">
    <source>
        <dbReference type="ARBA" id="ARBA00022692"/>
    </source>
</evidence>
<dbReference type="STRING" id="1931241.BVH74_06570"/>
<dbReference type="GO" id="GO:0022857">
    <property type="term" value="F:transmembrane transporter activity"/>
    <property type="evidence" value="ECO:0007669"/>
    <property type="project" value="InterPro"/>
</dbReference>
<evidence type="ECO:0000256" key="7">
    <source>
        <dbReference type="ARBA" id="ARBA00023136"/>
    </source>
</evidence>
<evidence type="ECO:0000256" key="8">
    <source>
        <dbReference type="SAM" id="Phobius"/>
    </source>
</evidence>
<dbReference type="EMBL" id="CP020100">
    <property type="protein sequence ID" value="AQZ94438.1"/>
    <property type="molecule type" value="Genomic_DNA"/>
</dbReference>
<protein>
    <submittedName>
        <fullName evidence="9">BCCT transporter</fullName>
    </submittedName>
</protein>
<keyword evidence="6 8" id="KW-1133">Transmembrane helix</keyword>
<comment type="similarity">
    <text evidence="2">Belongs to the BCCT transporter (TC 2.A.15) family.</text>
</comment>
<keyword evidence="3" id="KW-0813">Transport</keyword>
<keyword evidence="10" id="KW-1185">Reference proteome</keyword>
<keyword evidence="5 8" id="KW-0812">Transmembrane</keyword>
<gene>
    <name evidence="9" type="ORF">BVH74_06570</name>
</gene>
<dbReference type="PANTHER" id="PTHR30047:SF7">
    <property type="entry name" value="HIGH-AFFINITY CHOLINE TRANSPORT PROTEIN"/>
    <property type="match status" value="1"/>
</dbReference>
<evidence type="ECO:0000313" key="9">
    <source>
        <dbReference type="EMBL" id="AQZ94438.1"/>
    </source>
</evidence>
<feature type="transmembrane region" description="Helical" evidence="8">
    <location>
        <begin position="12"/>
        <end position="30"/>
    </location>
</feature>
<evidence type="ECO:0000256" key="3">
    <source>
        <dbReference type="ARBA" id="ARBA00022448"/>
    </source>
</evidence>
<feature type="transmembrane region" description="Helical" evidence="8">
    <location>
        <begin position="50"/>
        <end position="70"/>
    </location>
</feature>
<dbReference type="AlphaFoldDB" id="A0A1V0B3C6"/>
<evidence type="ECO:0000256" key="4">
    <source>
        <dbReference type="ARBA" id="ARBA00022475"/>
    </source>
</evidence>
<reference evidence="9 10" key="1">
    <citation type="submission" date="2017-03" db="EMBL/GenBank/DDBJ databases">
        <title>Complete genome sequence of the novel DNRA strain Pseudomonas sp. S-6-2 isolated from Chinese polluted river sediment. Journal of Biotechnology.</title>
        <authorList>
            <person name="Li J."/>
            <person name="Xiang F."/>
            <person name="Wang L."/>
            <person name="Xi L."/>
            <person name="Liu J."/>
        </authorList>
    </citation>
    <scope>NUCLEOTIDE SEQUENCE [LARGE SCALE GENOMIC DNA]</scope>
    <source>
        <strain evidence="9 10">S-6-2</strain>
    </source>
</reference>
<dbReference type="Pfam" id="PF02028">
    <property type="entry name" value="BCCT"/>
    <property type="match status" value="1"/>
</dbReference>
<dbReference type="PANTHER" id="PTHR30047">
    <property type="entry name" value="HIGH-AFFINITY CHOLINE TRANSPORT PROTEIN-RELATED"/>
    <property type="match status" value="1"/>
</dbReference>
<accession>A0A1V0B3C6</accession>
<evidence type="ECO:0000256" key="1">
    <source>
        <dbReference type="ARBA" id="ARBA00004651"/>
    </source>
</evidence>
<evidence type="ECO:0000256" key="2">
    <source>
        <dbReference type="ARBA" id="ARBA00005658"/>
    </source>
</evidence>
<dbReference type="Proteomes" id="UP000243488">
    <property type="component" value="Chromosome"/>
</dbReference>
<feature type="transmembrane region" description="Helical" evidence="8">
    <location>
        <begin position="196"/>
        <end position="220"/>
    </location>
</feature>
<sequence>MNTNSRKRLNAGVFIPAFTIIFLAVVVGLVDNAALVKVAKGIFYFSLVDFAWLYQLLAISALSVTAYIFFSKAGDIRLGGANAKPAFSMATTFAMALTGGIATGVVTYSVNEPIIYLGNVYGEIGNQSFAPGSAEAAIFALARSFHNWSFIPYAMYSVVGLMIGYMHYNRKQAFSISSTLTPVLGRHEQRPMVRSLINVVAVLAIALGLASSLGAGLALISSGIESQYGIRPTPLTWLLLTLVIASIFIISALSGLKRGIRVLSSINAYIFYAFVVILLVVGPISYILSLSTTSIGYWLNNFFLWSFDTKESGGEALVTWWTMYDWSIWIAYAPLMGLFLARISYGRTLRQFLIINWILPSLFGIVWFAIWGSSAIKWQLDGTLDLVRIVTENGAVSGLWGFLQHLPLAAILVPLAIFTLIISFATAADSMTSTIASICTHDIRADEESPKRQKVIWGLSIGAIAFIMVAYGGGAQGVEGIKYLAAAGGFSVLFLFILIVAAAARVFIFKQHEPNGERVAEPATLEGAANE</sequence>
<dbReference type="GO" id="GO:0005886">
    <property type="term" value="C:plasma membrane"/>
    <property type="evidence" value="ECO:0007669"/>
    <property type="project" value="UniProtKB-SubCell"/>
</dbReference>
<feature type="transmembrane region" description="Helical" evidence="8">
    <location>
        <begin position="406"/>
        <end position="428"/>
    </location>
</feature>
<dbReference type="InterPro" id="IPR000060">
    <property type="entry name" value="BCCT_transptr"/>
</dbReference>
<feature type="transmembrane region" description="Helical" evidence="8">
    <location>
        <begin position="268"/>
        <end position="288"/>
    </location>
</feature>
<proteinExistence type="inferred from homology"/>
<feature type="transmembrane region" description="Helical" evidence="8">
    <location>
        <begin position="455"/>
        <end position="473"/>
    </location>
</feature>